<evidence type="ECO:0000313" key="2">
    <source>
        <dbReference type="EMBL" id="GAA2326663.1"/>
    </source>
</evidence>
<organism evidence="2 3">
    <name type="scientific">Streptomyces cuspidosporus</name>
    <dbReference type="NCBI Taxonomy" id="66882"/>
    <lineage>
        <taxon>Bacteria</taxon>
        <taxon>Bacillati</taxon>
        <taxon>Actinomycetota</taxon>
        <taxon>Actinomycetes</taxon>
        <taxon>Kitasatosporales</taxon>
        <taxon>Streptomycetaceae</taxon>
        <taxon>Streptomyces</taxon>
    </lineage>
</organism>
<name>A0ABP5SBY0_9ACTN</name>
<dbReference type="Proteomes" id="UP001500253">
    <property type="component" value="Unassembled WGS sequence"/>
</dbReference>
<evidence type="ECO:0000256" key="1">
    <source>
        <dbReference type="SAM" id="MobiDB-lite"/>
    </source>
</evidence>
<dbReference type="EMBL" id="BAAASD010000001">
    <property type="protein sequence ID" value="GAA2326663.1"/>
    <property type="molecule type" value="Genomic_DNA"/>
</dbReference>
<protein>
    <submittedName>
        <fullName evidence="2">Uncharacterized protein</fullName>
    </submittedName>
</protein>
<reference evidence="3" key="1">
    <citation type="journal article" date="2019" name="Int. J. Syst. Evol. Microbiol.">
        <title>The Global Catalogue of Microorganisms (GCM) 10K type strain sequencing project: providing services to taxonomists for standard genome sequencing and annotation.</title>
        <authorList>
            <consortium name="The Broad Institute Genomics Platform"/>
            <consortium name="The Broad Institute Genome Sequencing Center for Infectious Disease"/>
            <person name="Wu L."/>
            <person name="Ma J."/>
        </authorList>
    </citation>
    <scope>NUCLEOTIDE SEQUENCE [LARGE SCALE GENOMIC DNA]</scope>
    <source>
        <strain evidence="3">JCM 4316</strain>
    </source>
</reference>
<proteinExistence type="predicted"/>
<gene>
    <name evidence="2" type="ORF">GCM10010246_05440</name>
</gene>
<sequence>MEEVLAAPSSRGRARTAGAGMPAGKVAATLVKAEAELDVTVMPPDHRAIIGLFATSGTAMRCEEPRTAARRRHAARVAG</sequence>
<keyword evidence="3" id="KW-1185">Reference proteome</keyword>
<comment type="caution">
    <text evidence="2">The sequence shown here is derived from an EMBL/GenBank/DDBJ whole genome shotgun (WGS) entry which is preliminary data.</text>
</comment>
<evidence type="ECO:0000313" key="3">
    <source>
        <dbReference type="Proteomes" id="UP001500253"/>
    </source>
</evidence>
<accession>A0ABP5SBY0</accession>
<feature type="region of interest" description="Disordered" evidence="1">
    <location>
        <begin position="1"/>
        <end position="22"/>
    </location>
</feature>